<gene>
    <name evidence="1" type="ORF">BJ965_007642</name>
</gene>
<name>A0A7W7DVU3_9ACTN</name>
<dbReference type="RefSeq" id="WP_184916399.1">
    <property type="nucleotide sequence ID" value="NZ_JACHMS010000001.1"/>
</dbReference>
<keyword evidence="2" id="KW-1185">Reference proteome</keyword>
<dbReference type="InterPro" id="IPR029063">
    <property type="entry name" value="SAM-dependent_MTases_sf"/>
</dbReference>
<dbReference type="GeneID" id="95799566"/>
<accession>A0A7W7DVU3</accession>
<dbReference type="EMBL" id="JACHMS010000001">
    <property type="protein sequence ID" value="MBB4717760.1"/>
    <property type="molecule type" value="Genomic_DNA"/>
</dbReference>
<evidence type="ECO:0008006" key="3">
    <source>
        <dbReference type="Google" id="ProtNLM"/>
    </source>
</evidence>
<comment type="caution">
    <text evidence="1">The sequence shown here is derived from an EMBL/GenBank/DDBJ whole genome shotgun (WGS) entry which is preliminary data.</text>
</comment>
<reference evidence="1 2" key="1">
    <citation type="submission" date="2020-08" db="EMBL/GenBank/DDBJ databases">
        <title>Sequencing the genomes of 1000 actinobacteria strains.</title>
        <authorList>
            <person name="Klenk H.-P."/>
        </authorList>
    </citation>
    <scope>NUCLEOTIDE SEQUENCE [LARGE SCALE GENOMIC DNA]</scope>
    <source>
        <strain evidence="1 2">DSM 40483</strain>
    </source>
</reference>
<evidence type="ECO:0000313" key="1">
    <source>
        <dbReference type="EMBL" id="MBB4717760.1"/>
    </source>
</evidence>
<protein>
    <recommendedName>
        <fullName evidence="3">Class I SAM-dependent methyltransferase</fullName>
    </recommendedName>
</protein>
<evidence type="ECO:0000313" key="2">
    <source>
        <dbReference type="Proteomes" id="UP000565089"/>
    </source>
</evidence>
<dbReference type="Proteomes" id="UP000565089">
    <property type="component" value="Unassembled WGS sequence"/>
</dbReference>
<dbReference type="SUPFAM" id="SSF53335">
    <property type="entry name" value="S-adenosyl-L-methionine-dependent methyltransferases"/>
    <property type="match status" value="1"/>
</dbReference>
<organism evidence="1 2">
    <name type="scientific">Streptomyces luteogriseus</name>
    <dbReference type="NCBI Taxonomy" id="68233"/>
    <lineage>
        <taxon>Bacteria</taxon>
        <taxon>Bacillati</taxon>
        <taxon>Actinomycetota</taxon>
        <taxon>Actinomycetes</taxon>
        <taxon>Kitasatosporales</taxon>
        <taxon>Streptomycetaceae</taxon>
        <taxon>Streptomyces</taxon>
    </lineage>
</organism>
<sequence>MHQRIPAGRVLHRVRLVVDDAIDSIRLRLDSLPDGVYQPVPGLPVRKAKRAVGSASRWAAMEPVIEELSVKTALDVGANVGYFPIQLARRRVAAIALESEPKYVRTMTTAVRRNRLTNVAVMELELRPDTVNLLPATDCTLVLSLWHHLVRGQGLEIATALLREVWTRTGKVMFFDSGEDEMPQEFGLPAMAPTPDVWLGEYLLANCSGGRVKHLGRHRAFDATGRPTDRALFAVIREQPR</sequence>
<dbReference type="Gene3D" id="3.40.50.150">
    <property type="entry name" value="Vaccinia Virus protein VP39"/>
    <property type="match status" value="1"/>
</dbReference>
<proteinExistence type="predicted"/>
<dbReference type="AlphaFoldDB" id="A0A7W7DVU3"/>